<evidence type="ECO:0000313" key="8">
    <source>
        <dbReference type="Proteomes" id="UP000265750"/>
    </source>
</evidence>
<evidence type="ECO:0000259" key="5">
    <source>
        <dbReference type="Pfam" id="PF00561"/>
    </source>
</evidence>
<dbReference type="InterPro" id="IPR000073">
    <property type="entry name" value="AB_hydrolase_1"/>
</dbReference>
<dbReference type="Pfam" id="PF00561">
    <property type="entry name" value="Abhydrolase_1"/>
    <property type="match status" value="1"/>
</dbReference>
<dbReference type="NCBIfam" id="TIGR01838">
    <property type="entry name" value="PHA_synth_I"/>
    <property type="match status" value="1"/>
</dbReference>
<keyword evidence="2" id="KW-0963">Cytoplasm</keyword>
<evidence type="ECO:0000256" key="4">
    <source>
        <dbReference type="ARBA" id="ARBA00023315"/>
    </source>
</evidence>
<dbReference type="SUPFAM" id="SSF53474">
    <property type="entry name" value="alpha/beta-Hydrolases"/>
    <property type="match status" value="1"/>
</dbReference>
<reference evidence="8" key="1">
    <citation type="submission" date="2018-09" db="EMBL/GenBank/DDBJ databases">
        <authorList>
            <person name="Tuo L."/>
        </authorList>
    </citation>
    <scope>NUCLEOTIDE SEQUENCE [LARGE SCALE GENOMIC DNA]</scope>
    <source>
        <strain evidence="8">M2BS4Y-1</strain>
    </source>
</reference>
<feature type="domain" description="AB hydrolase-1" evidence="5">
    <location>
        <begin position="295"/>
        <end position="535"/>
    </location>
</feature>
<dbReference type="InterPro" id="IPR010963">
    <property type="entry name" value="PHA_synth_I"/>
</dbReference>
<gene>
    <name evidence="7" type="primary">phaC</name>
    <name evidence="7" type="ORF">D3218_02580</name>
</gene>
<evidence type="ECO:0000256" key="2">
    <source>
        <dbReference type="ARBA" id="ARBA00022490"/>
    </source>
</evidence>
<dbReference type="GO" id="GO:0005737">
    <property type="term" value="C:cytoplasm"/>
    <property type="evidence" value="ECO:0007669"/>
    <property type="project" value="UniProtKB-SubCell"/>
</dbReference>
<sequence>MAETTSTTDTPAGNMPPFADYAVRDPEAFARNMARMLEQVGKAASAWVEPRERGEVKDGPLSYPDMVATLSRVGEYWLGDPGRSLEAQSALMIRFMGLWADSIRKAAGAAPASGSASSAPADKRFTHEDWSRNLFFGFLKEAYVIASEWATMLVERSEGLDPHTRQKAAFYVKQIANAISPSNFVLTNPELYRETVEQNGENLVRGMRMFAEDMMKGKGQLKLRQSDPTKFAVGENLAMTPGKVVAENEVCQIIQYAPATETVLRRPILIAPPWINRFYILDLNPEKSFIRWMVEQGHTVFVISWVNPDERHADKTWKDYIDEGIAFGLDIVEQATGEREVNMVGYCVGGTLLAASLPYLRARGNERIASVTFLTTQIDFRHSGDLKVFVDEGQLCEIERTMEKGYLDGSQMAAAFNLLRSGDLIWPYFVNNYLKGKEPLPFDLLFWNADATRMAKANHLFYLRNCYLENRLSRGLMEIGGVRLDLSTVTLPVYNLATKEDHIAPALSVFEGSRALGSAVTYVVSGSGHIAGVVNPPSKGKYQFWVGPSPSGELTFDDWWSRARETKGSWWPHWQAWIEALCDERVEAREPGAGGLAVIEDAPGRYVRQ</sequence>
<keyword evidence="4" id="KW-0012">Acyltransferase</keyword>
<accession>A0A3A1WY47</accession>
<proteinExistence type="predicted"/>
<dbReference type="InterPro" id="IPR029058">
    <property type="entry name" value="AB_hydrolase_fold"/>
</dbReference>
<dbReference type="Pfam" id="PF07167">
    <property type="entry name" value="PhaC_N"/>
    <property type="match status" value="1"/>
</dbReference>
<organism evidence="7 8">
    <name type="scientific">Aureimonas flava</name>
    <dbReference type="NCBI Taxonomy" id="2320271"/>
    <lineage>
        <taxon>Bacteria</taxon>
        <taxon>Pseudomonadati</taxon>
        <taxon>Pseudomonadota</taxon>
        <taxon>Alphaproteobacteria</taxon>
        <taxon>Hyphomicrobiales</taxon>
        <taxon>Aurantimonadaceae</taxon>
        <taxon>Aureimonas</taxon>
    </lineage>
</organism>
<dbReference type="AlphaFoldDB" id="A0A3A1WY47"/>
<dbReference type="EMBL" id="QYRN01000001">
    <property type="protein sequence ID" value="RIY03649.1"/>
    <property type="molecule type" value="Genomic_DNA"/>
</dbReference>
<dbReference type="OrthoDB" id="7208816at2"/>
<comment type="caution">
    <text evidence="7">The sequence shown here is derived from an EMBL/GenBank/DDBJ whole genome shotgun (WGS) entry which is preliminary data.</text>
</comment>
<dbReference type="Proteomes" id="UP000265750">
    <property type="component" value="Unassembled WGS sequence"/>
</dbReference>
<keyword evidence="3" id="KW-0808">Transferase</keyword>
<feature type="domain" description="Poly-beta-hydroxybutyrate polymerase N-terminal" evidence="6">
    <location>
        <begin position="122"/>
        <end position="293"/>
    </location>
</feature>
<dbReference type="RefSeq" id="WP_119538305.1">
    <property type="nucleotide sequence ID" value="NZ_QYRN01000001.1"/>
</dbReference>
<name>A0A3A1WY47_9HYPH</name>
<dbReference type="PANTHER" id="PTHR36837:SF5">
    <property type="entry name" value="POLY-3-HYDROXYBUTYRATE SYNTHASE"/>
    <property type="match status" value="1"/>
</dbReference>
<comment type="subcellular location">
    <subcellularLocation>
        <location evidence="1">Cytoplasm</location>
    </subcellularLocation>
</comment>
<dbReference type="Gene3D" id="3.40.50.1820">
    <property type="entry name" value="alpha/beta hydrolase"/>
    <property type="match status" value="1"/>
</dbReference>
<evidence type="ECO:0000259" key="6">
    <source>
        <dbReference type="Pfam" id="PF07167"/>
    </source>
</evidence>
<evidence type="ECO:0000313" key="7">
    <source>
        <dbReference type="EMBL" id="RIY03649.1"/>
    </source>
</evidence>
<evidence type="ECO:0000256" key="1">
    <source>
        <dbReference type="ARBA" id="ARBA00004496"/>
    </source>
</evidence>
<dbReference type="GO" id="GO:0016746">
    <property type="term" value="F:acyltransferase activity"/>
    <property type="evidence" value="ECO:0007669"/>
    <property type="project" value="UniProtKB-KW"/>
</dbReference>
<dbReference type="PANTHER" id="PTHR36837">
    <property type="entry name" value="POLY(3-HYDROXYALKANOATE) POLYMERASE SUBUNIT PHAC"/>
    <property type="match status" value="1"/>
</dbReference>
<protein>
    <submittedName>
        <fullName evidence="7">Class I poly(R)-hydroxyalkanoic acid synthase</fullName>
    </submittedName>
</protein>
<dbReference type="GO" id="GO:0042619">
    <property type="term" value="P:poly-hydroxybutyrate biosynthetic process"/>
    <property type="evidence" value="ECO:0007669"/>
    <property type="project" value="InterPro"/>
</dbReference>
<evidence type="ECO:0000256" key="3">
    <source>
        <dbReference type="ARBA" id="ARBA00022679"/>
    </source>
</evidence>
<keyword evidence="8" id="KW-1185">Reference proteome</keyword>
<dbReference type="InterPro" id="IPR010941">
    <property type="entry name" value="PhaC_N"/>
</dbReference>
<dbReference type="InterPro" id="IPR051321">
    <property type="entry name" value="PHA/PHB_synthase"/>
</dbReference>